<feature type="compositionally biased region" description="Low complexity" evidence="1">
    <location>
        <begin position="89"/>
        <end position="112"/>
    </location>
</feature>
<evidence type="ECO:0000313" key="3">
    <source>
        <dbReference type="EMBL" id="CAE6348842.1"/>
    </source>
</evidence>
<feature type="chain" id="PRO_5034438814" evidence="2">
    <location>
        <begin position="20"/>
        <end position="201"/>
    </location>
</feature>
<dbReference type="EMBL" id="CAJMWS010000049">
    <property type="protein sequence ID" value="CAE6348842.1"/>
    <property type="molecule type" value="Genomic_DNA"/>
</dbReference>
<feature type="compositionally biased region" description="Low complexity" evidence="1">
    <location>
        <begin position="39"/>
        <end position="70"/>
    </location>
</feature>
<proteinExistence type="predicted"/>
<gene>
    <name evidence="3" type="ORF">RDB_LOCUS9415</name>
</gene>
<comment type="caution">
    <text evidence="3">The sequence shown here is derived from an EMBL/GenBank/DDBJ whole genome shotgun (WGS) entry which is preliminary data.</text>
</comment>
<sequence length="201" mass="19981">MRIASIIALTLALRIVAQSTSTELDGGANLSTSSTPAESTPLVSSTPTTTIFDPGVSETVTSTSTTVPPTATSPPPIGGGATAACGNGSPSSDISTSSRSTSVTASRTTSYSGTLTSATTQTLVVTSGAVLTLSGGSTTMVTSGFTTTRTGQAGDFATDGAVVQESGTPRPTSNDAIVAHRVTNYGQILAVLSVFNVLVVW</sequence>
<reference evidence="3" key="1">
    <citation type="submission" date="2021-01" db="EMBL/GenBank/DDBJ databases">
        <authorList>
            <person name="Kaushik A."/>
        </authorList>
    </citation>
    <scope>NUCLEOTIDE SEQUENCE</scope>
    <source>
        <strain evidence="3">AG1-1C</strain>
    </source>
</reference>
<evidence type="ECO:0000313" key="4">
    <source>
        <dbReference type="Proteomes" id="UP000663846"/>
    </source>
</evidence>
<dbReference type="Proteomes" id="UP000663846">
    <property type="component" value="Unassembled WGS sequence"/>
</dbReference>
<organism evidence="3 4">
    <name type="scientific">Rhizoctonia solani</name>
    <dbReference type="NCBI Taxonomy" id="456999"/>
    <lineage>
        <taxon>Eukaryota</taxon>
        <taxon>Fungi</taxon>
        <taxon>Dikarya</taxon>
        <taxon>Basidiomycota</taxon>
        <taxon>Agaricomycotina</taxon>
        <taxon>Agaricomycetes</taxon>
        <taxon>Cantharellales</taxon>
        <taxon>Ceratobasidiaceae</taxon>
        <taxon>Rhizoctonia</taxon>
    </lineage>
</organism>
<feature type="compositionally biased region" description="Polar residues" evidence="1">
    <location>
        <begin position="22"/>
        <end position="38"/>
    </location>
</feature>
<evidence type="ECO:0000256" key="1">
    <source>
        <dbReference type="SAM" id="MobiDB-lite"/>
    </source>
</evidence>
<accession>A0A8H3A0L5</accession>
<evidence type="ECO:0000256" key="2">
    <source>
        <dbReference type="SAM" id="SignalP"/>
    </source>
</evidence>
<name>A0A8H3A0L5_9AGAM</name>
<feature type="region of interest" description="Disordered" evidence="1">
    <location>
        <begin position="22"/>
        <end position="112"/>
    </location>
</feature>
<keyword evidence="2" id="KW-0732">Signal</keyword>
<feature type="signal peptide" evidence="2">
    <location>
        <begin position="1"/>
        <end position="19"/>
    </location>
</feature>
<protein>
    <submittedName>
        <fullName evidence="3">Uncharacterized protein</fullName>
    </submittedName>
</protein>
<dbReference type="AlphaFoldDB" id="A0A8H3A0L5"/>